<accession>A0A8S1XCA5</accession>
<comment type="caution">
    <text evidence="1">The sequence shown here is derived from an EMBL/GenBank/DDBJ whole genome shotgun (WGS) entry which is preliminary data.</text>
</comment>
<dbReference type="AlphaFoldDB" id="A0A8S1XCA5"/>
<proteinExistence type="predicted"/>
<sequence>MEQFQQSTIFICHKQNQQLQNKQNKKLSYVTIGLIEIQ</sequence>
<keyword evidence="2" id="KW-1185">Reference proteome</keyword>
<dbReference type="Proteomes" id="UP000689195">
    <property type="component" value="Unassembled WGS sequence"/>
</dbReference>
<gene>
    <name evidence="1" type="ORF">PPENT_87.1.T1190124</name>
</gene>
<organism evidence="1 2">
    <name type="scientific">Paramecium pentaurelia</name>
    <dbReference type="NCBI Taxonomy" id="43138"/>
    <lineage>
        <taxon>Eukaryota</taxon>
        <taxon>Sar</taxon>
        <taxon>Alveolata</taxon>
        <taxon>Ciliophora</taxon>
        <taxon>Intramacronucleata</taxon>
        <taxon>Oligohymenophorea</taxon>
        <taxon>Peniculida</taxon>
        <taxon>Parameciidae</taxon>
        <taxon>Paramecium</taxon>
    </lineage>
</organism>
<name>A0A8S1XCA5_9CILI</name>
<protein>
    <submittedName>
        <fullName evidence="1">Uncharacterized protein</fullName>
    </submittedName>
</protein>
<evidence type="ECO:0000313" key="2">
    <source>
        <dbReference type="Proteomes" id="UP000689195"/>
    </source>
</evidence>
<evidence type="ECO:0000313" key="1">
    <source>
        <dbReference type="EMBL" id="CAD8198684.1"/>
    </source>
</evidence>
<reference evidence="1" key="1">
    <citation type="submission" date="2021-01" db="EMBL/GenBank/DDBJ databases">
        <authorList>
            <consortium name="Genoscope - CEA"/>
            <person name="William W."/>
        </authorList>
    </citation>
    <scope>NUCLEOTIDE SEQUENCE</scope>
</reference>
<dbReference type="EMBL" id="CAJJDO010000119">
    <property type="protein sequence ID" value="CAD8198684.1"/>
    <property type="molecule type" value="Genomic_DNA"/>
</dbReference>